<organism evidence="2 4">
    <name type="scientific">Photobacterium damselae subsp. damselae</name>
    <name type="common">Listonella damsela</name>
    <dbReference type="NCBI Taxonomy" id="85581"/>
    <lineage>
        <taxon>Bacteria</taxon>
        <taxon>Pseudomonadati</taxon>
        <taxon>Pseudomonadota</taxon>
        <taxon>Gammaproteobacteria</taxon>
        <taxon>Vibrionales</taxon>
        <taxon>Vibrionaceae</taxon>
        <taxon>Photobacterium</taxon>
    </lineage>
</organism>
<evidence type="ECO:0000313" key="4">
    <source>
        <dbReference type="Proteomes" id="UP000533429"/>
    </source>
</evidence>
<proteinExistence type="predicted"/>
<reference evidence="1 3" key="1">
    <citation type="submission" date="2019-09" db="EMBL/GenBank/DDBJ databases">
        <title>Photobacterium damselae subsp. damselae CDC-2227-81, a human clinical isolate.</title>
        <authorList>
            <person name="Osorio C.R."/>
        </authorList>
    </citation>
    <scope>NUCLEOTIDE SEQUENCE [LARGE SCALE GENOMIC DNA]</scope>
    <source>
        <strain evidence="1 3">CDC-2227-81</strain>
    </source>
</reference>
<evidence type="ECO:0000313" key="1">
    <source>
        <dbReference type="EMBL" id="KAB1179931.1"/>
    </source>
</evidence>
<dbReference type="EMBL" id="JABXOR010001315">
    <property type="protein sequence ID" value="NVP02593.1"/>
    <property type="molecule type" value="Genomic_DNA"/>
</dbReference>
<evidence type="ECO:0000313" key="3">
    <source>
        <dbReference type="Proteomes" id="UP000480943"/>
    </source>
</evidence>
<name>A0A7Y7Q820_PHODD</name>
<gene>
    <name evidence="1" type="ORF">F6450_12160</name>
    <name evidence="2" type="ORF">HWA77_20490</name>
</gene>
<dbReference type="AlphaFoldDB" id="A0A7Y7Q820"/>
<sequence>MANSALTSYFSKTLINLGYDEYEDEGLISWSLNYSQSDYVSFDQTYLCETSVMAVAKRLFGSEQRNLTQAIGRIYASGKTLELSVGGSFRSEISCNGDITALQQNACDKLLEYIDDELKTLSCQFIRDGLSFYFDATVCDNETILDRTFGPYQFEIAIIRPEVIYDFGDVGSMSFNMESMRAFIDGKDRYFDARLTLSQINEDDEFDEVTKIYLSTITCSSELSNKNIISLIKTEYGDQFREVFDEARRLLNKERPERDMFFYERHLAQQKAIAEKREQEALERRKEELEEAKLAEFNSWVAIANAMNPTAKIF</sequence>
<dbReference type="Proteomes" id="UP000533429">
    <property type="component" value="Unassembled WGS sequence"/>
</dbReference>
<dbReference type="EMBL" id="VZUQ01000068">
    <property type="protein sequence ID" value="KAB1179931.1"/>
    <property type="molecule type" value="Genomic_DNA"/>
</dbReference>
<protein>
    <submittedName>
        <fullName evidence="2">Uncharacterized protein</fullName>
    </submittedName>
</protein>
<dbReference type="RefSeq" id="WP_106338501.1">
    <property type="nucleotide sequence ID" value="NZ_JABXOQ010000075.1"/>
</dbReference>
<evidence type="ECO:0000313" key="2">
    <source>
        <dbReference type="EMBL" id="NVP02593.1"/>
    </source>
</evidence>
<accession>A0A7Y7Q820</accession>
<comment type="caution">
    <text evidence="2">The sequence shown here is derived from an EMBL/GenBank/DDBJ whole genome shotgun (WGS) entry which is preliminary data.</text>
</comment>
<reference evidence="2 4" key="2">
    <citation type="submission" date="2020-06" db="EMBL/GenBank/DDBJ databases">
        <title>Photobacterium damselae subsp. damselae comparative genomics.</title>
        <authorList>
            <person name="Osorio C.R."/>
        </authorList>
    </citation>
    <scope>NUCLEOTIDE SEQUENCE [LARGE SCALE GENOMIC DNA]</scope>
    <source>
        <strain evidence="2 4">TW250/03</strain>
    </source>
</reference>
<dbReference type="Proteomes" id="UP000480943">
    <property type="component" value="Unassembled WGS sequence"/>
</dbReference>